<dbReference type="InterPro" id="IPR035911">
    <property type="entry name" value="MurE/MurF_N"/>
</dbReference>
<feature type="binding site" evidence="7">
    <location>
        <begin position="416"/>
        <end position="419"/>
    </location>
    <ligand>
        <name>meso-2,6-diaminopimelate</name>
        <dbReference type="ChEBI" id="CHEBI:57791"/>
    </ligand>
</feature>
<keyword evidence="7" id="KW-0547">Nucleotide-binding</keyword>
<feature type="binding site" evidence="7">
    <location>
        <position position="195"/>
    </location>
    <ligand>
        <name>UDP-N-acetyl-alpha-D-muramoyl-L-alanyl-D-glutamate</name>
        <dbReference type="ChEBI" id="CHEBI:83900"/>
    </ligand>
</feature>
<evidence type="ECO:0000256" key="4">
    <source>
        <dbReference type="ARBA" id="ARBA00022984"/>
    </source>
</evidence>
<proteinExistence type="inferred from homology"/>
<dbReference type="Proteomes" id="UP000605253">
    <property type="component" value="Unassembled WGS sequence"/>
</dbReference>
<dbReference type="Pfam" id="PF08245">
    <property type="entry name" value="Mur_ligase_M"/>
    <property type="match status" value="1"/>
</dbReference>
<reference evidence="12" key="2">
    <citation type="submission" date="2020-09" db="EMBL/GenBank/DDBJ databases">
        <authorList>
            <person name="Sun Q."/>
            <person name="Zhou Y."/>
        </authorList>
    </citation>
    <scope>NUCLEOTIDE SEQUENCE</scope>
    <source>
        <strain evidence="12">CGMCC 1.12181</strain>
    </source>
</reference>
<dbReference type="EC" id="6.3.2.13" evidence="7"/>
<dbReference type="AlphaFoldDB" id="A0A917CX15"/>
<dbReference type="GO" id="GO:0008765">
    <property type="term" value="F:UDP-N-acetylmuramoylalanyl-D-glutamate-2,6-diaminopimelate ligase activity"/>
    <property type="evidence" value="ECO:0007669"/>
    <property type="project" value="UniProtKB-UniRule"/>
</dbReference>
<dbReference type="InterPro" id="IPR000713">
    <property type="entry name" value="Mur_ligase_N"/>
</dbReference>
<keyword evidence="13" id="KW-1185">Reference proteome</keyword>
<dbReference type="SUPFAM" id="SSF53623">
    <property type="entry name" value="MurD-like peptide ligases, catalytic domain"/>
    <property type="match status" value="1"/>
</dbReference>
<feature type="domain" description="Mur ligase N-terminal catalytic" evidence="9">
    <location>
        <begin position="26"/>
        <end position="104"/>
    </location>
</feature>
<comment type="subcellular location">
    <subcellularLocation>
        <location evidence="7 8">Cytoplasm</location>
    </subcellularLocation>
</comment>
<dbReference type="GO" id="GO:0071555">
    <property type="term" value="P:cell wall organization"/>
    <property type="evidence" value="ECO:0007669"/>
    <property type="project" value="UniProtKB-KW"/>
</dbReference>
<keyword evidence="3 7" id="KW-0133">Cell shape</keyword>
<feature type="binding site" evidence="7">
    <location>
        <position position="469"/>
    </location>
    <ligand>
        <name>meso-2,6-diaminopimelate</name>
        <dbReference type="ChEBI" id="CHEBI:57791"/>
    </ligand>
</feature>
<dbReference type="InterPro" id="IPR036615">
    <property type="entry name" value="Mur_ligase_C_dom_sf"/>
</dbReference>
<dbReference type="GO" id="GO:0008360">
    <property type="term" value="P:regulation of cell shape"/>
    <property type="evidence" value="ECO:0007669"/>
    <property type="project" value="UniProtKB-KW"/>
</dbReference>
<feature type="binding site" evidence="7">
    <location>
        <position position="465"/>
    </location>
    <ligand>
        <name>meso-2,6-diaminopimelate</name>
        <dbReference type="ChEBI" id="CHEBI:57791"/>
    </ligand>
</feature>
<feature type="domain" description="Mur ligase central" evidence="11">
    <location>
        <begin position="116"/>
        <end position="319"/>
    </location>
</feature>
<evidence type="ECO:0000256" key="8">
    <source>
        <dbReference type="RuleBase" id="RU004135"/>
    </source>
</evidence>
<organism evidence="12 13">
    <name type="scientific">Marinicella pacifica</name>
    <dbReference type="NCBI Taxonomy" id="1171543"/>
    <lineage>
        <taxon>Bacteria</taxon>
        <taxon>Pseudomonadati</taxon>
        <taxon>Pseudomonadota</taxon>
        <taxon>Gammaproteobacteria</taxon>
        <taxon>Lysobacterales</taxon>
        <taxon>Marinicellaceae</taxon>
        <taxon>Marinicella</taxon>
    </lineage>
</organism>
<dbReference type="InterPro" id="IPR005761">
    <property type="entry name" value="UDP-N-AcMur-Glu-dNH2Pim_ligase"/>
</dbReference>
<sequence length="495" mass="54062">MAEAKRLSVLLAVVGVTDSADQDPIVTGLAINSRDIQAGHVFVALAGHQHHGIEFAEQAEKQGAVAIFAEMPLTQDLNRQATHIPIYEIKQLSQKLGALAAAFYDNPSRKIKVVAVTGTNGKTSTVWLLVQALTQLGQKAAYMGTLGAGDLNALVPLANTTPSALHIQKHLAAWVNAGYDWVCLEASSHALVQGRLNDLCIDTAVFTHISQDHLDYHRSMAAYAEAKQRLFTDFDLRHAVINSDDGYGRQWLQTGIKAPVVSVYGQPFKGVQHHHQARNIELHQAGLAFQWHHNESCDAVNSVLLGRFNVDNLLAVMAVLTELNFTPTQISEAVTKLTPVPGRMNVIRLSHKEVTVVIDFAHTPDALAQVLSALTAHCSHELWCVFGCGGDRDKSKRPQMGRIAEKLANHVIVTDDNPRFESATEITADIVKGMTSKPLIIHNRKAAIEQALAQSVTGDVVLIAGKGHETTQQIREDFIEMNDFQVVQDWQEAAA</sequence>
<dbReference type="NCBIfam" id="TIGR01085">
    <property type="entry name" value="murE"/>
    <property type="match status" value="1"/>
</dbReference>
<comment type="function">
    <text evidence="7">Catalyzes the addition of meso-diaminopimelic acid to the nucleotide precursor UDP-N-acetylmuramoyl-L-alanyl-D-glutamate (UMAG) in the biosynthesis of bacterial cell-wall peptidoglycan.</text>
</comment>
<dbReference type="PANTHER" id="PTHR23135:SF4">
    <property type="entry name" value="UDP-N-ACETYLMURAMOYL-L-ALANYL-D-GLUTAMATE--2,6-DIAMINOPIMELATE LIGASE MURE HOMOLOG, CHLOROPLASTIC"/>
    <property type="match status" value="1"/>
</dbReference>
<evidence type="ECO:0000256" key="7">
    <source>
        <dbReference type="HAMAP-Rule" id="MF_00208"/>
    </source>
</evidence>
<dbReference type="SUPFAM" id="SSF63418">
    <property type="entry name" value="MurE/MurF N-terminal domain"/>
    <property type="match status" value="1"/>
</dbReference>
<evidence type="ECO:0000259" key="9">
    <source>
        <dbReference type="Pfam" id="PF01225"/>
    </source>
</evidence>
<protein>
    <recommendedName>
        <fullName evidence="7">UDP-N-acetylmuramoyl-L-alanyl-D-glutamate--2,6-diaminopimelate ligase</fullName>
        <ecNumber evidence="7">6.3.2.13</ecNumber>
    </recommendedName>
    <alternativeName>
        <fullName evidence="7">Meso-A2pm-adding enzyme</fullName>
    </alternativeName>
    <alternativeName>
        <fullName evidence="7">Meso-diaminopimelate-adding enzyme</fullName>
    </alternativeName>
    <alternativeName>
        <fullName evidence="7">UDP-MurNAc-L-Ala-D-Glu:meso-diaminopimelate ligase</fullName>
    </alternativeName>
    <alternativeName>
        <fullName evidence="7">UDP-MurNAc-tripeptide synthetase</fullName>
    </alternativeName>
    <alternativeName>
        <fullName evidence="7">UDP-N-acetylmuramyl-tripeptide synthetase</fullName>
    </alternativeName>
</protein>
<dbReference type="InterPro" id="IPR013221">
    <property type="entry name" value="Mur_ligase_cen"/>
</dbReference>
<dbReference type="Pfam" id="PF01225">
    <property type="entry name" value="Mur_ligase"/>
    <property type="match status" value="1"/>
</dbReference>
<evidence type="ECO:0000259" key="10">
    <source>
        <dbReference type="Pfam" id="PF02875"/>
    </source>
</evidence>
<keyword evidence="7" id="KW-0963">Cytoplasm</keyword>
<comment type="pathway">
    <text evidence="7 8">Cell wall biogenesis; peptidoglycan biosynthesis.</text>
</comment>
<keyword evidence="7" id="KW-0067">ATP-binding</keyword>
<comment type="similarity">
    <text evidence="1 7">Belongs to the MurCDEF family. MurE subfamily.</text>
</comment>
<dbReference type="Gene3D" id="3.40.1190.10">
    <property type="entry name" value="Mur-like, catalytic domain"/>
    <property type="match status" value="1"/>
</dbReference>
<feature type="binding site" evidence="7">
    <location>
        <position position="33"/>
    </location>
    <ligand>
        <name>UDP-N-acetyl-alpha-D-muramoyl-L-alanyl-D-glutamate</name>
        <dbReference type="ChEBI" id="CHEBI:83900"/>
    </ligand>
</feature>
<reference evidence="12" key="1">
    <citation type="journal article" date="2014" name="Int. J. Syst. Evol. Microbiol.">
        <title>Complete genome sequence of Corynebacterium casei LMG S-19264T (=DSM 44701T), isolated from a smear-ripened cheese.</title>
        <authorList>
            <consortium name="US DOE Joint Genome Institute (JGI-PGF)"/>
            <person name="Walter F."/>
            <person name="Albersmeier A."/>
            <person name="Kalinowski J."/>
            <person name="Ruckert C."/>
        </authorList>
    </citation>
    <scope>NUCLEOTIDE SEQUENCE</scope>
    <source>
        <strain evidence="12">CGMCC 1.12181</strain>
    </source>
</reference>
<keyword evidence="5 7" id="KW-0131">Cell cycle</keyword>
<dbReference type="EMBL" id="BMEO01000012">
    <property type="protein sequence ID" value="GGG00462.1"/>
    <property type="molecule type" value="Genomic_DNA"/>
</dbReference>
<evidence type="ECO:0000256" key="6">
    <source>
        <dbReference type="ARBA" id="ARBA00023316"/>
    </source>
</evidence>
<comment type="cofactor">
    <cofactor evidence="7">
        <name>Mg(2+)</name>
        <dbReference type="ChEBI" id="CHEBI:18420"/>
    </cofactor>
</comment>
<evidence type="ECO:0000313" key="13">
    <source>
        <dbReference type="Proteomes" id="UP000605253"/>
    </source>
</evidence>
<keyword evidence="7 12" id="KW-0436">Ligase</keyword>
<feature type="short sequence motif" description="Meso-diaminopimelate recognition motif" evidence="7">
    <location>
        <begin position="416"/>
        <end position="419"/>
    </location>
</feature>
<feature type="binding site" evidence="7">
    <location>
        <begin position="160"/>
        <end position="161"/>
    </location>
    <ligand>
        <name>UDP-N-acetyl-alpha-D-muramoyl-L-alanyl-D-glutamate</name>
        <dbReference type="ChEBI" id="CHEBI:83900"/>
    </ligand>
</feature>
<dbReference type="HAMAP" id="MF_00208">
    <property type="entry name" value="MurE"/>
    <property type="match status" value="1"/>
</dbReference>
<dbReference type="GO" id="GO:0005524">
    <property type="term" value="F:ATP binding"/>
    <property type="evidence" value="ECO:0007669"/>
    <property type="project" value="UniProtKB-UniRule"/>
</dbReference>
<dbReference type="RefSeq" id="WP_188365816.1">
    <property type="nucleotide sequence ID" value="NZ_BAABJF010000009.1"/>
</dbReference>
<comment type="PTM">
    <text evidence="7">Carboxylation is probably crucial for Mg(2+) binding and, consequently, for the gamma-phosphate positioning of ATP.</text>
</comment>
<dbReference type="SUPFAM" id="SSF53244">
    <property type="entry name" value="MurD-like peptide ligases, peptide-binding domain"/>
    <property type="match status" value="1"/>
</dbReference>
<dbReference type="GO" id="GO:0005737">
    <property type="term" value="C:cytoplasm"/>
    <property type="evidence" value="ECO:0007669"/>
    <property type="project" value="UniProtKB-SubCell"/>
</dbReference>
<dbReference type="InterPro" id="IPR036565">
    <property type="entry name" value="Mur-like_cat_sf"/>
</dbReference>
<evidence type="ECO:0000256" key="3">
    <source>
        <dbReference type="ARBA" id="ARBA00022960"/>
    </source>
</evidence>
<dbReference type="Gene3D" id="3.90.190.20">
    <property type="entry name" value="Mur ligase, C-terminal domain"/>
    <property type="match status" value="1"/>
</dbReference>
<comment type="caution">
    <text evidence="7">Lacks conserved residue(s) required for the propagation of feature annotation.</text>
</comment>
<dbReference type="InterPro" id="IPR004101">
    <property type="entry name" value="Mur_ligase_C"/>
</dbReference>
<feature type="domain" description="Mur ligase C-terminal" evidence="10">
    <location>
        <begin position="342"/>
        <end position="467"/>
    </location>
</feature>
<feature type="modified residue" description="N6-carboxylysine" evidence="7">
    <location>
        <position position="227"/>
    </location>
</feature>
<dbReference type="GO" id="GO:0051301">
    <property type="term" value="P:cell division"/>
    <property type="evidence" value="ECO:0007669"/>
    <property type="project" value="UniProtKB-KW"/>
</dbReference>
<dbReference type="Gene3D" id="3.40.1390.10">
    <property type="entry name" value="MurE/MurF, N-terminal domain"/>
    <property type="match status" value="1"/>
</dbReference>
<evidence type="ECO:0000259" key="11">
    <source>
        <dbReference type="Pfam" id="PF08245"/>
    </source>
</evidence>
<feature type="binding site" evidence="7">
    <location>
        <position position="159"/>
    </location>
    <ligand>
        <name>UDP-N-acetyl-alpha-D-muramoyl-L-alanyl-D-glutamate</name>
        <dbReference type="ChEBI" id="CHEBI:83900"/>
    </ligand>
</feature>
<keyword evidence="6 7" id="KW-0961">Cell wall biogenesis/degradation</keyword>
<dbReference type="PANTHER" id="PTHR23135">
    <property type="entry name" value="MUR LIGASE FAMILY MEMBER"/>
    <property type="match status" value="1"/>
</dbReference>
<dbReference type="Pfam" id="PF02875">
    <property type="entry name" value="Mur_ligase_C"/>
    <property type="match status" value="1"/>
</dbReference>
<feature type="binding site" evidence="7">
    <location>
        <position position="392"/>
    </location>
    <ligand>
        <name>meso-2,6-diaminopimelate</name>
        <dbReference type="ChEBI" id="CHEBI:57791"/>
    </ligand>
</feature>
<comment type="caution">
    <text evidence="12">The sequence shown here is derived from an EMBL/GenBank/DDBJ whole genome shotgun (WGS) entry which is preliminary data.</text>
</comment>
<gene>
    <name evidence="7 12" type="primary">murE</name>
    <name evidence="12" type="ORF">GCM10011365_22120</name>
</gene>
<feature type="binding site" evidence="7">
    <location>
        <position position="187"/>
    </location>
    <ligand>
        <name>UDP-N-acetyl-alpha-D-muramoyl-L-alanyl-D-glutamate</name>
        <dbReference type="ChEBI" id="CHEBI:83900"/>
    </ligand>
</feature>
<keyword evidence="4 7" id="KW-0573">Peptidoglycan synthesis</keyword>
<dbReference type="GO" id="GO:0000287">
    <property type="term" value="F:magnesium ion binding"/>
    <property type="evidence" value="ECO:0007669"/>
    <property type="project" value="UniProtKB-UniRule"/>
</dbReference>
<evidence type="ECO:0000256" key="1">
    <source>
        <dbReference type="ARBA" id="ARBA00005898"/>
    </source>
</evidence>
<comment type="catalytic activity">
    <reaction evidence="7">
        <text>UDP-N-acetyl-alpha-D-muramoyl-L-alanyl-D-glutamate + meso-2,6-diaminopimelate + ATP = UDP-N-acetyl-alpha-D-muramoyl-L-alanyl-gamma-D-glutamyl-meso-2,6-diaminopimelate + ADP + phosphate + H(+)</text>
        <dbReference type="Rhea" id="RHEA:23676"/>
        <dbReference type="ChEBI" id="CHEBI:15378"/>
        <dbReference type="ChEBI" id="CHEBI:30616"/>
        <dbReference type="ChEBI" id="CHEBI:43474"/>
        <dbReference type="ChEBI" id="CHEBI:57791"/>
        <dbReference type="ChEBI" id="CHEBI:83900"/>
        <dbReference type="ChEBI" id="CHEBI:83905"/>
        <dbReference type="ChEBI" id="CHEBI:456216"/>
        <dbReference type="EC" id="6.3.2.13"/>
    </reaction>
</comment>
<evidence type="ECO:0000313" key="12">
    <source>
        <dbReference type="EMBL" id="GGG00462.1"/>
    </source>
</evidence>
<feature type="binding site" evidence="7">
    <location>
        <begin position="118"/>
        <end position="124"/>
    </location>
    <ligand>
        <name>ATP</name>
        <dbReference type="ChEBI" id="CHEBI:30616"/>
    </ligand>
</feature>
<keyword evidence="2 7" id="KW-0132">Cell division</keyword>
<keyword evidence="7" id="KW-0460">Magnesium</keyword>
<dbReference type="NCBIfam" id="NF001126">
    <property type="entry name" value="PRK00139.1-4"/>
    <property type="match status" value="1"/>
</dbReference>
<feature type="binding site" evidence="7">
    <location>
        <position position="193"/>
    </location>
    <ligand>
        <name>UDP-N-acetyl-alpha-D-muramoyl-L-alanyl-D-glutamate</name>
        <dbReference type="ChEBI" id="CHEBI:83900"/>
    </ligand>
</feature>
<name>A0A917CX15_9GAMM</name>
<evidence type="ECO:0000256" key="5">
    <source>
        <dbReference type="ARBA" id="ARBA00023306"/>
    </source>
</evidence>
<dbReference type="GO" id="GO:0009252">
    <property type="term" value="P:peptidoglycan biosynthetic process"/>
    <property type="evidence" value="ECO:0007669"/>
    <property type="project" value="UniProtKB-UniRule"/>
</dbReference>
<evidence type="ECO:0000256" key="2">
    <source>
        <dbReference type="ARBA" id="ARBA00022618"/>
    </source>
</evidence>
<accession>A0A917CX15</accession>